<evidence type="ECO:0000256" key="5">
    <source>
        <dbReference type="ARBA" id="ARBA00022801"/>
    </source>
</evidence>
<keyword evidence="11" id="KW-0317">Glutathione biosynthesis</keyword>
<evidence type="ECO:0000256" key="2">
    <source>
        <dbReference type="ARBA" id="ARBA00001089"/>
    </source>
</evidence>
<dbReference type="InterPro" id="IPR043137">
    <property type="entry name" value="GGT_ssub_C"/>
</dbReference>
<sequence>MMKRFLLAALLSGALAAGPARPQEVPGTAPLAAPRAPVTSTRGMVSAADPRAAQAGVDILRAGGSAADAAAATMLALTVVEPQSSGIGGGGFLVYHDQASREVSTLDGRETAPMAATERYFLDANGQPRAHADAVPGGLSVGVPGNLRLIERAHEEHGRLPWARLFEPAIRLARDGFAITQRMHDMLAMPNALARMTDWSRNHYYQPDGTPKPVGTVIRNPELAATLEQIARLGPDWFYTGPNAQALVNTARNAPRNPAVIQTGDLAAYEVKERPAVCGTYRGYRICGMGPPSSGATTVFAILKQLERFDMSALGPDNPVSWHLIAESERLAYADRDTYVGDPDFVRVPIAGLIDDHYLAERSQLISPDHVMEHVAAGTPPGAATQTTAPSDEVHSTTHFVVVDSDGDMASYTSTVEGPWGSGLTTGGYVLNNELTDFTFAPMRDGAPVANRPEAGKRPMSSMSPTIVYNPDGSIRLAVGAAGGPTIIGQVAKAIIGVIDWHMSAQEAIAQPFILGWGDRVLIERGTRLEAMAPQLTRMGHQIVPIPSGFKANAIERVDGRWIGAADPRSEGVAIAE</sequence>
<dbReference type="GO" id="GO:0006751">
    <property type="term" value="P:glutathione catabolic process"/>
    <property type="evidence" value="ECO:0007669"/>
    <property type="project" value="UniProtKB-UniRule"/>
</dbReference>
<keyword evidence="12" id="KW-0732">Signal</keyword>
<evidence type="ECO:0000256" key="8">
    <source>
        <dbReference type="ARBA" id="ARBA00047417"/>
    </source>
</evidence>
<dbReference type="UniPathway" id="UPA00204"/>
<dbReference type="OrthoDB" id="9781342at2"/>
<dbReference type="InterPro" id="IPR051792">
    <property type="entry name" value="GGT_bact"/>
</dbReference>
<dbReference type="NCBIfam" id="TIGR00066">
    <property type="entry name" value="g_glut_trans"/>
    <property type="match status" value="1"/>
</dbReference>
<evidence type="ECO:0000256" key="12">
    <source>
        <dbReference type="SAM" id="SignalP"/>
    </source>
</evidence>
<feature type="binding site" evidence="10">
    <location>
        <position position="109"/>
    </location>
    <ligand>
        <name>L-glutamate</name>
        <dbReference type="ChEBI" id="CHEBI:29985"/>
    </ligand>
</feature>
<comment type="pathway">
    <text evidence="11">Sulfur metabolism; glutathione metabolism.</text>
</comment>
<evidence type="ECO:0000313" key="13">
    <source>
        <dbReference type="EMBL" id="TXC63343.1"/>
    </source>
</evidence>
<dbReference type="Gene3D" id="3.60.20.40">
    <property type="match status" value="1"/>
</dbReference>
<evidence type="ECO:0000256" key="9">
    <source>
        <dbReference type="PIRSR" id="PIRSR600101-1"/>
    </source>
</evidence>
<keyword evidence="14" id="KW-1185">Reference proteome</keyword>
<evidence type="ECO:0000313" key="14">
    <source>
        <dbReference type="Proteomes" id="UP000321249"/>
    </source>
</evidence>
<feature type="chain" id="PRO_5022836488" description="Glutathione hydrolase proenzyme" evidence="12">
    <location>
        <begin position="23"/>
        <end position="577"/>
    </location>
</feature>
<evidence type="ECO:0000256" key="11">
    <source>
        <dbReference type="RuleBase" id="RU368036"/>
    </source>
</evidence>
<keyword evidence="6 11" id="KW-0865">Zymogen</keyword>
<comment type="PTM">
    <text evidence="11">Cleaved by autocatalysis into a large and a small subunit.</text>
</comment>
<feature type="signal peptide" evidence="12">
    <location>
        <begin position="1"/>
        <end position="22"/>
    </location>
</feature>
<dbReference type="GO" id="GO:0036374">
    <property type="term" value="F:glutathione hydrolase activity"/>
    <property type="evidence" value="ECO:0007669"/>
    <property type="project" value="UniProtKB-UniRule"/>
</dbReference>
<dbReference type="InterPro" id="IPR043138">
    <property type="entry name" value="GGT_lsub"/>
</dbReference>
<evidence type="ECO:0000256" key="10">
    <source>
        <dbReference type="PIRSR" id="PIRSR600101-2"/>
    </source>
</evidence>
<dbReference type="Gene3D" id="1.10.246.130">
    <property type="match status" value="1"/>
</dbReference>
<comment type="similarity">
    <text evidence="3 11">Belongs to the gamma-glutamyltransferase family.</text>
</comment>
<comment type="catalytic activity">
    <reaction evidence="2 11">
        <text>glutathione + H2O = L-cysteinylglycine + L-glutamate</text>
        <dbReference type="Rhea" id="RHEA:28807"/>
        <dbReference type="ChEBI" id="CHEBI:15377"/>
        <dbReference type="ChEBI" id="CHEBI:29985"/>
        <dbReference type="ChEBI" id="CHEBI:57925"/>
        <dbReference type="ChEBI" id="CHEBI:61694"/>
        <dbReference type="EC" id="3.4.19.13"/>
    </reaction>
</comment>
<dbReference type="PANTHER" id="PTHR43199">
    <property type="entry name" value="GLUTATHIONE HYDROLASE"/>
    <property type="match status" value="1"/>
</dbReference>
<feature type="binding site" evidence="10">
    <location>
        <position position="437"/>
    </location>
    <ligand>
        <name>L-glutamate</name>
        <dbReference type="ChEBI" id="CHEBI:29985"/>
    </ligand>
</feature>
<dbReference type="EC" id="3.4.19.13" evidence="11"/>
<accession>A0A5C6TSI9</accession>
<dbReference type="SUPFAM" id="SSF56235">
    <property type="entry name" value="N-terminal nucleophile aminohydrolases (Ntn hydrolases)"/>
    <property type="match status" value="1"/>
</dbReference>
<comment type="subunit">
    <text evidence="11">This enzyme consists of two polypeptide chains, which are synthesized in precursor form from a single polypeptide.</text>
</comment>
<comment type="catalytic activity">
    <reaction evidence="1 11">
        <text>an S-substituted glutathione + H2O = an S-substituted L-cysteinylglycine + L-glutamate</text>
        <dbReference type="Rhea" id="RHEA:59468"/>
        <dbReference type="ChEBI" id="CHEBI:15377"/>
        <dbReference type="ChEBI" id="CHEBI:29985"/>
        <dbReference type="ChEBI" id="CHEBI:90779"/>
        <dbReference type="ChEBI" id="CHEBI:143103"/>
        <dbReference type="EC" id="3.4.19.13"/>
    </reaction>
</comment>
<dbReference type="EC" id="2.3.2.2" evidence="11"/>
<dbReference type="GO" id="GO:0103068">
    <property type="term" value="F:leukotriene C4 gamma-glutamyl transferase activity"/>
    <property type="evidence" value="ECO:0007669"/>
    <property type="project" value="UniProtKB-EC"/>
</dbReference>
<protein>
    <recommendedName>
        <fullName evidence="11">Glutathione hydrolase proenzyme</fullName>
        <ecNumber evidence="11">2.3.2.2</ecNumber>
        <ecNumber evidence="11">3.4.19.13</ecNumber>
    </recommendedName>
    <component>
        <recommendedName>
            <fullName evidence="11">Glutathione hydrolase large chain</fullName>
        </recommendedName>
    </component>
    <component>
        <recommendedName>
            <fullName evidence="11">Glutathione hydrolase small chain</fullName>
        </recommendedName>
    </component>
</protein>
<dbReference type="EMBL" id="VOQQ01000001">
    <property type="protein sequence ID" value="TXC63343.1"/>
    <property type="molecule type" value="Genomic_DNA"/>
</dbReference>
<dbReference type="PANTHER" id="PTHR43199:SF1">
    <property type="entry name" value="GLUTATHIONE HYDROLASE PROENZYME"/>
    <property type="match status" value="1"/>
</dbReference>
<dbReference type="RefSeq" id="WP_147042753.1">
    <property type="nucleotide sequence ID" value="NZ_BAABIR010000003.1"/>
</dbReference>
<feature type="binding site" evidence="10">
    <location>
        <begin position="461"/>
        <end position="462"/>
    </location>
    <ligand>
        <name>L-glutamate</name>
        <dbReference type="ChEBI" id="CHEBI:29985"/>
    </ligand>
</feature>
<comment type="caution">
    <text evidence="13">The sequence shown here is derived from an EMBL/GenBank/DDBJ whole genome shotgun (WGS) entry which is preliminary data.</text>
</comment>
<dbReference type="PRINTS" id="PR01210">
    <property type="entry name" value="GGTRANSPTASE"/>
</dbReference>
<evidence type="ECO:0000256" key="3">
    <source>
        <dbReference type="ARBA" id="ARBA00009381"/>
    </source>
</evidence>
<keyword evidence="4 11" id="KW-0808">Transferase</keyword>
<gene>
    <name evidence="13" type="primary">ggt</name>
    <name evidence="13" type="ORF">FRZ32_06515</name>
</gene>
<feature type="active site" description="Nucleophile" evidence="9">
    <location>
        <position position="397"/>
    </location>
</feature>
<evidence type="ECO:0000256" key="7">
    <source>
        <dbReference type="ARBA" id="ARBA00023315"/>
    </source>
</evidence>
<keyword evidence="7 11" id="KW-0012">Acyltransferase</keyword>
<dbReference type="GO" id="GO:0006750">
    <property type="term" value="P:glutathione biosynthetic process"/>
    <property type="evidence" value="ECO:0007669"/>
    <property type="project" value="UniProtKB-KW"/>
</dbReference>
<organism evidence="13 14">
    <name type="scientific">Allosphingosinicella ginsenosidimutans</name>
    <dbReference type="NCBI Taxonomy" id="1176539"/>
    <lineage>
        <taxon>Bacteria</taxon>
        <taxon>Pseudomonadati</taxon>
        <taxon>Pseudomonadota</taxon>
        <taxon>Alphaproteobacteria</taxon>
        <taxon>Sphingomonadales</taxon>
        <taxon>Sphingomonadaceae</taxon>
        <taxon>Allosphingosinicella</taxon>
    </lineage>
</organism>
<evidence type="ECO:0000256" key="1">
    <source>
        <dbReference type="ARBA" id="ARBA00001049"/>
    </source>
</evidence>
<dbReference type="AlphaFoldDB" id="A0A5C6TSI9"/>
<comment type="catalytic activity">
    <reaction evidence="8 11">
        <text>an N-terminal (5-L-glutamyl)-[peptide] + an alpha-amino acid = 5-L-glutamyl amino acid + an N-terminal L-alpha-aminoacyl-[peptide]</text>
        <dbReference type="Rhea" id="RHEA:23904"/>
        <dbReference type="Rhea" id="RHEA-COMP:9780"/>
        <dbReference type="Rhea" id="RHEA-COMP:9795"/>
        <dbReference type="ChEBI" id="CHEBI:77644"/>
        <dbReference type="ChEBI" id="CHEBI:78597"/>
        <dbReference type="ChEBI" id="CHEBI:78599"/>
        <dbReference type="ChEBI" id="CHEBI:78608"/>
        <dbReference type="EC" id="2.3.2.2"/>
    </reaction>
</comment>
<proteinExistence type="inferred from homology"/>
<keyword evidence="5 11" id="KW-0378">Hydrolase</keyword>
<name>A0A5C6TSI9_9SPHN</name>
<feature type="binding site" evidence="10">
    <location>
        <position position="484"/>
    </location>
    <ligand>
        <name>L-glutamate</name>
        <dbReference type="ChEBI" id="CHEBI:29985"/>
    </ligand>
</feature>
<dbReference type="InterPro" id="IPR029055">
    <property type="entry name" value="Ntn_hydrolases_N"/>
</dbReference>
<evidence type="ECO:0000256" key="4">
    <source>
        <dbReference type="ARBA" id="ARBA00022679"/>
    </source>
</evidence>
<evidence type="ECO:0000256" key="6">
    <source>
        <dbReference type="ARBA" id="ARBA00023145"/>
    </source>
</evidence>
<reference evidence="13 14" key="1">
    <citation type="journal article" date="2015" name="J. Microbiol.">
        <title>Sphingosinicella ginsenosidimutans sp. nov., with ginsenoside converting activity.</title>
        <authorList>
            <person name="Kim J.K."/>
            <person name="Kang M.S."/>
            <person name="Park S.C."/>
            <person name="Kim K.M."/>
            <person name="Choi K."/>
            <person name="Yoon M.H."/>
            <person name="Im W.T."/>
        </authorList>
    </citation>
    <scope>NUCLEOTIDE SEQUENCE [LARGE SCALE GENOMIC DNA]</scope>
    <source>
        <strain evidence="13 14">BS-11</strain>
    </source>
</reference>
<dbReference type="InterPro" id="IPR000101">
    <property type="entry name" value="GGT_peptidase"/>
</dbReference>
<dbReference type="Proteomes" id="UP000321249">
    <property type="component" value="Unassembled WGS sequence"/>
</dbReference>
<dbReference type="Pfam" id="PF01019">
    <property type="entry name" value="G_glu_transpept"/>
    <property type="match status" value="1"/>
</dbReference>